<dbReference type="GO" id="GO:0005737">
    <property type="term" value="C:cytoplasm"/>
    <property type="evidence" value="ECO:0007669"/>
    <property type="project" value="TreeGrafter"/>
</dbReference>
<dbReference type="Pfam" id="PF13344">
    <property type="entry name" value="Hydrolase_6"/>
    <property type="match status" value="1"/>
</dbReference>
<proteinExistence type="inferred from homology"/>
<evidence type="ECO:0000313" key="7">
    <source>
        <dbReference type="RefSeq" id="XP_016981628.1"/>
    </source>
</evidence>
<dbReference type="NCBIfam" id="TIGR01460">
    <property type="entry name" value="HAD-SF-IIA"/>
    <property type="match status" value="1"/>
</dbReference>
<dbReference type="PANTHER" id="PTHR19288">
    <property type="entry name" value="4-NITROPHENYLPHOSPHATASE-RELATED"/>
    <property type="match status" value="1"/>
</dbReference>
<feature type="binding site" evidence="4">
    <location>
        <position position="28"/>
    </location>
    <ligand>
        <name>Mg(2+)</name>
        <dbReference type="ChEBI" id="CHEBI:18420"/>
    </ligand>
</feature>
<dbReference type="PIRSF" id="PIRSF000915">
    <property type="entry name" value="PGP-type_phosphatase"/>
    <property type="match status" value="1"/>
</dbReference>
<feature type="binding site" evidence="4">
    <location>
        <position position="30"/>
    </location>
    <ligand>
        <name>Mg(2+)</name>
        <dbReference type="ChEBI" id="CHEBI:18420"/>
    </ligand>
</feature>
<organism evidence="7">
    <name type="scientific">Drosophila rhopaloa</name>
    <name type="common">Fruit fly</name>
    <dbReference type="NCBI Taxonomy" id="1041015"/>
    <lineage>
        <taxon>Eukaryota</taxon>
        <taxon>Metazoa</taxon>
        <taxon>Ecdysozoa</taxon>
        <taxon>Arthropoda</taxon>
        <taxon>Hexapoda</taxon>
        <taxon>Insecta</taxon>
        <taxon>Pterygota</taxon>
        <taxon>Neoptera</taxon>
        <taxon>Endopterygota</taxon>
        <taxon>Diptera</taxon>
        <taxon>Brachycera</taxon>
        <taxon>Muscomorpha</taxon>
        <taxon>Ephydroidea</taxon>
        <taxon>Drosophilidae</taxon>
        <taxon>Drosophila</taxon>
        <taxon>Sophophora</taxon>
    </lineage>
</organism>
<dbReference type="OMA" id="WHPAQSI"/>
<dbReference type="AlphaFoldDB" id="A0A6P4F2R1"/>
<evidence type="ECO:0000256" key="1">
    <source>
        <dbReference type="PIRNR" id="PIRNR000915"/>
    </source>
</evidence>
<comment type="similarity">
    <text evidence="1">Belongs to the HAD-like hydrolase superfamily.</text>
</comment>
<evidence type="ECO:0000256" key="2">
    <source>
        <dbReference type="PIRSR" id="PIRSR000915-1"/>
    </source>
</evidence>
<feature type="active site" description="Nucleophile" evidence="2">
    <location>
        <position position="28"/>
    </location>
</feature>
<dbReference type="GeneID" id="108046452"/>
<keyword evidence="4" id="KW-0479">Metal-binding</keyword>
<dbReference type="PANTHER" id="PTHR19288:SF4">
    <property type="entry name" value="RE04130P-RELATED"/>
    <property type="match status" value="1"/>
</dbReference>
<dbReference type="GO" id="GO:0016791">
    <property type="term" value="F:phosphatase activity"/>
    <property type="evidence" value="ECO:0007669"/>
    <property type="project" value="TreeGrafter"/>
</dbReference>
<keyword evidence="6" id="KW-1185">Reference proteome</keyword>
<feature type="binding site" evidence="4">
    <location>
        <position position="247"/>
    </location>
    <ligand>
        <name>Mg(2+)</name>
        <dbReference type="ChEBI" id="CHEBI:18420"/>
    </ligand>
</feature>
<reference evidence="6" key="1">
    <citation type="journal article" date="2021" name="Elife">
        <title>Highly contiguous assemblies of 101 drosophilid genomes.</title>
        <authorList>
            <person name="Kim B.Y."/>
            <person name="Wang J.R."/>
            <person name="Miller D.E."/>
            <person name="Barmina O."/>
            <person name="Delaney E."/>
            <person name="Thompson A."/>
            <person name="Comeault A.A."/>
            <person name="Peede D."/>
            <person name="D'Agostino E.R."/>
            <person name="Pelaez J."/>
            <person name="Aguilar J.M."/>
            <person name="Haji D."/>
            <person name="Matsunaga T."/>
            <person name="Armstrong E.E."/>
            <person name="Zych M."/>
            <person name="Ogawa Y."/>
            <person name="Stamenkovic-Radak M."/>
            <person name="Jelic M."/>
            <person name="Veselinovic M.S."/>
            <person name="Tanaskovic M."/>
            <person name="Eric P."/>
            <person name="Gao J.J."/>
            <person name="Katoh T.K."/>
            <person name="Toda M.J."/>
            <person name="Watabe H."/>
            <person name="Watada M."/>
            <person name="Davis J.S."/>
            <person name="Moyle L.C."/>
            <person name="Manoli G."/>
            <person name="Bertolini E."/>
            <person name="Kostal V."/>
            <person name="Hawley R.S."/>
            <person name="Takahashi A."/>
            <person name="Jones C.D."/>
            <person name="Price D.K."/>
            <person name="Whiteman N."/>
            <person name="Kopp A."/>
            <person name="Matute D.R."/>
            <person name="Petrov D.A."/>
        </authorList>
    </citation>
    <scope>NUCLEOTIDE SEQUENCE [LARGE SCALE GENOMIC DNA]</scope>
</reference>
<gene>
    <name evidence="7" type="primary">LOC108046452</name>
    <name evidence="5" type="synonym">108046452</name>
</gene>
<name>A0A6P4F2R1_DRORH</name>
<evidence type="ECO:0000313" key="6">
    <source>
        <dbReference type="Proteomes" id="UP001652680"/>
    </source>
</evidence>
<sequence length="308" mass="34320">MAKPQHILQLSEEQRRSFVDSFDRVLSDIDGVLWTMEHDVPRVAEGYSALERSGKQLTFVTNNSVRTVEQCVRRFAKIGMQVKPEQIWHPAQSIVSYLRGINFQGLIYIIASPPFKAVLREAGFQLLDGPNEFIEENYESLAKHIFCKQPVRAVVIDVDFNLTSPKMLRAHLYLRNPECLLIEGASDRLLPVAKGVNIIGPGLFSSILEEASGREPILLGKPGRQLGELIVGHYKIDRPSRVLMVGDMLAQDVGFGRQCGFQTLLVLSGGCTREQLLAETDPRHIPDFYADSMADVAQILGGGPRSHV</sequence>
<keyword evidence="1" id="KW-0378">Hydrolase</keyword>
<accession>A0A6P4F2R1</accession>
<feature type="binding site" evidence="3">
    <location>
        <position position="221"/>
    </location>
    <ligand>
        <name>substrate</name>
    </ligand>
</feature>
<dbReference type="InterPro" id="IPR036412">
    <property type="entry name" value="HAD-like_sf"/>
</dbReference>
<dbReference type="InterPro" id="IPR006357">
    <property type="entry name" value="HAD-SF_hydro_IIA"/>
</dbReference>
<evidence type="ECO:0000256" key="4">
    <source>
        <dbReference type="PIRSR" id="PIRSR000915-3"/>
    </source>
</evidence>
<dbReference type="OrthoDB" id="413953at2759"/>
<dbReference type="GO" id="GO:0046872">
    <property type="term" value="F:metal ion binding"/>
    <property type="evidence" value="ECO:0007669"/>
    <property type="project" value="UniProtKB-KW"/>
</dbReference>
<reference evidence="5" key="3">
    <citation type="submission" date="2025-05" db="UniProtKB">
        <authorList>
            <consortium name="EnsemblMetazoa"/>
        </authorList>
    </citation>
    <scope>IDENTIFICATION</scope>
</reference>
<dbReference type="Proteomes" id="UP001652680">
    <property type="component" value="Unassembled WGS sequence"/>
</dbReference>
<dbReference type="RefSeq" id="XP_016981628.1">
    <property type="nucleotide sequence ID" value="XM_017126139.1"/>
</dbReference>
<protein>
    <submittedName>
        <fullName evidence="7">Pyridoxal phosphate phosphatase</fullName>
    </submittedName>
</protein>
<dbReference type="SUPFAM" id="SSF56784">
    <property type="entry name" value="HAD-like"/>
    <property type="match status" value="1"/>
</dbReference>
<dbReference type="CDD" id="cd07508">
    <property type="entry name" value="HAD_Pase_UmpH-like"/>
    <property type="match status" value="1"/>
</dbReference>
<dbReference type="Gene3D" id="3.40.50.1000">
    <property type="entry name" value="HAD superfamily/HAD-like"/>
    <property type="match status" value="2"/>
</dbReference>
<keyword evidence="4" id="KW-0460">Magnesium</keyword>
<evidence type="ECO:0000256" key="3">
    <source>
        <dbReference type="PIRSR" id="PIRSR000915-2"/>
    </source>
</evidence>
<dbReference type="Pfam" id="PF13242">
    <property type="entry name" value="Hydrolase_like"/>
    <property type="match status" value="1"/>
</dbReference>
<comment type="cofactor">
    <cofactor evidence="4">
        <name>Mg(2+)</name>
        <dbReference type="ChEBI" id="CHEBI:18420"/>
    </cofactor>
    <text evidence="4">Divalent metal ions. Mg(2+) is the most effective.</text>
</comment>
<dbReference type="EnsemblMetazoa" id="XM_017126139.1">
    <property type="protein sequence ID" value="XP_016981628.1"/>
    <property type="gene ID" value="LOC108046452"/>
</dbReference>
<evidence type="ECO:0000313" key="5">
    <source>
        <dbReference type="EnsemblMetazoa" id="XP_016981628.1"/>
    </source>
</evidence>
<dbReference type="InterPro" id="IPR023214">
    <property type="entry name" value="HAD_sf"/>
</dbReference>
<reference evidence="7" key="2">
    <citation type="submission" date="2025-04" db="UniProtKB">
        <authorList>
            <consortium name="RefSeq"/>
        </authorList>
    </citation>
    <scope>IDENTIFICATION</scope>
</reference>
<feature type="active site" description="Proton donor" evidence="2">
    <location>
        <position position="30"/>
    </location>
</feature>
<dbReference type="FunFam" id="3.40.50.1000:FF:000170">
    <property type="entry name" value="4-nitrophenylphosphatase"/>
    <property type="match status" value="1"/>
</dbReference>